<feature type="transmembrane region" description="Helical" evidence="8">
    <location>
        <begin position="371"/>
        <end position="394"/>
    </location>
</feature>
<keyword evidence="6 8" id="KW-0472">Membrane</keyword>
<evidence type="ECO:0000256" key="1">
    <source>
        <dbReference type="ARBA" id="ARBA00004141"/>
    </source>
</evidence>
<dbReference type="EMBL" id="MU005788">
    <property type="protein sequence ID" value="KAF2703295.1"/>
    <property type="molecule type" value="Genomic_DNA"/>
</dbReference>
<evidence type="ECO:0000256" key="5">
    <source>
        <dbReference type="ARBA" id="ARBA00022989"/>
    </source>
</evidence>
<dbReference type="PANTHER" id="PTHR48022:SF45">
    <property type="entry name" value="MAJOR FACILITATOR SUPERFAMILY (MFS) PROFILE DOMAIN-CONTAINING PROTEIN-RELATED"/>
    <property type="match status" value="1"/>
</dbReference>
<evidence type="ECO:0000256" key="7">
    <source>
        <dbReference type="RuleBase" id="RU003346"/>
    </source>
</evidence>
<dbReference type="Pfam" id="PF00083">
    <property type="entry name" value="Sugar_tr"/>
    <property type="match status" value="1"/>
</dbReference>
<dbReference type="NCBIfam" id="TIGR00879">
    <property type="entry name" value="SP"/>
    <property type="match status" value="1"/>
</dbReference>
<gene>
    <name evidence="10" type="ORF">K504DRAFT_508210</name>
</gene>
<feature type="transmembrane region" description="Helical" evidence="8">
    <location>
        <begin position="94"/>
        <end position="116"/>
    </location>
</feature>
<dbReference type="PROSITE" id="PS00216">
    <property type="entry name" value="SUGAR_TRANSPORT_1"/>
    <property type="match status" value="1"/>
</dbReference>
<dbReference type="InterPro" id="IPR005828">
    <property type="entry name" value="MFS_sugar_transport-like"/>
</dbReference>
<dbReference type="PRINTS" id="PR00171">
    <property type="entry name" value="SUGRTRNSPORT"/>
</dbReference>
<proteinExistence type="inferred from homology"/>
<accession>A0A6G1JSS2</accession>
<dbReference type="Gene3D" id="1.20.1250.20">
    <property type="entry name" value="MFS general substrate transporter like domains"/>
    <property type="match status" value="1"/>
</dbReference>
<reference evidence="10" key="1">
    <citation type="journal article" date="2020" name="Stud. Mycol.">
        <title>101 Dothideomycetes genomes: a test case for predicting lifestyles and emergence of pathogens.</title>
        <authorList>
            <person name="Haridas S."/>
            <person name="Albert R."/>
            <person name="Binder M."/>
            <person name="Bloem J."/>
            <person name="Labutti K."/>
            <person name="Salamov A."/>
            <person name="Andreopoulos B."/>
            <person name="Baker S."/>
            <person name="Barry K."/>
            <person name="Bills G."/>
            <person name="Bluhm B."/>
            <person name="Cannon C."/>
            <person name="Castanera R."/>
            <person name="Culley D."/>
            <person name="Daum C."/>
            <person name="Ezra D."/>
            <person name="Gonzalez J."/>
            <person name="Henrissat B."/>
            <person name="Kuo A."/>
            <person name="Liang C."/>
            <person name="Lipzen A."/>
            <person name="Lutzoni F."/>
            <person name="Magnuson J."/>
            <person name="Mondo S."/>
            <person name="Nolan M."/>
            <person name="Ohm R."/>
            <person name="Pangilinan J."/>
            <person name="Park H.-J."/>
            <person name="Ramirez L."/>
            <person name="Alfaro M."/>
            <person name="Sun H."/>
            <person name="Tritt A."/>
            <person name="Yoshinaga Y."/>
            <person name="Zwiers L.-H."/>
            <person name="Turgeon B."/>
            <person name="Goodwin S."/>
            <person name="Spatafora J."/>
            <person name="Crous P."/>
            <person name="Grigoriev I."/>
        </authorList>
    </citation>
    <scope>NUCLEOTIDE SEQUENCE</scope>
    <source>
        <strain evidence="10">CBS 279.74</strain>
    </source>
</reference>
<feature type="transmembrane region" description="Helical" evidence="8">
    <location>
        <begin position="341"/>
        <end position="359"/>
    </location>
</feature>
<comment type="similarity">
    <text evidence="2 7">Belongs to the major facilitator superfamily. Sugar transporter (TC 2.A.1.1) family.</text>
</comment>
<protein>
    <recommendedName>
        <fullName evidence="9">Major facilitator superfamily (MFS) profile domain-containing protein</fullName>
    </recommendedName>
</protein>
<dbReference type="Proteomes" id="UP000799428">
    <property type="component" value="Unassembled WGS sequence"/>
</dbReference>
<dbReference type="FunFam" id="1.20.1250.20:FF:000090">
    <property type="entry name" value="MFS sugar transporter, putative"/>
    <property type="match status" value="1"/>
</dbReference>
<organism evidence="10 11">
    <name type="scientific">Pleomassaria siparia CBS 279.74</name>
    <dbReference type="NCBI Taxonomy" id="1314801"/>
    <lineage>
        <taxon>Eukaryota</taxon>
        <taxon>Fungi</taxon>
        <taxon>Dikarya</taxon>
        <taxon>Ascomycota</taxon>
        <taxon>Pezizomycotina</taxon>
        <taxon>Dothideomycetes</taxon>
        <taxon>Pleosporomycetidae</taxon>
        <taxon>Pleosporales</taxon>
        <taxon>Pleomassariaceae</taxon>
        <taxon>Pleomassaria</taxon>
    </lineage>
</organism>
<feature type="transmembrane region" description="Helical" evidence="8">
    <location>
        <begin position="122"/>
        <end position="141"/>
    </location>
</feature>
<dbReference type="PROSITE" id="PS50850">
    <property type="entry name" value="MFS"/>
    <property type="match status" value="1"/>
</dbReference>
<dbReference type="OrthoDB" id="6612291at2759"/>
<evidence type="ECO:0000256" key="8">
    <source>
        <dbReference type="SAM" id="Phobius"/>
    </source>
</evidence>
<feature type="transmembrane region" description="Helical" evidence="8">
    <location>
        <begin position="438"/>
        <end position="457"/>
    </location>
</feature>
<dbReference type="GO" id="GO:0005351">
    <property type="term" value="F:carbohydrate:proton symporter activity"/>
    <property type="evidence" value="ECO:0007669"/>
    <property type="project" value="TreeGrafter"/>
</dbReference>
<dbReference type="InterPro" id="IPR003663">
    <property type="entry name" value="Sugar/inositol_transpt"/>
</dbReference>
<dbReference type="PANTHER" id="PTHR48022">
    <property type="entry name" value="PLASTIDIC GLUCOSE TRANSPORTER 4"/>
    <property type="match status" value="1"/>
</dbReference>
<evidence type="ECO:0000256" key="4">
    <source>
        <dbReference type="ARBA" id="ARBA00022692"/>
    </source>
</evidence>
<dbReference type="AlphaFoldDB" id="A0A6G1JSS2"/>
<evidence type="ECO:0000313" key="11">
    <source>
        <dbReference type="Proteomes" id="UP000799428"/>
    </source>
</evidence>
<keyword evidence="11" id="KW-1185">Reference proteome</keyword>
<evidence type="ECO:0000256" key="6">
    <source>
        <dbReference type="ARBA" id="ARBA00023136"/>
    </source>
</evidence>
<evidence type="ECO:0000313" key="10">
    <source>
        <dbReference type="EMBL" id="KAF2703295.1"/>
    </source>
</evidence>
<dbReference type="GO" id="GO:0016020">
    <property type="term" value="C:membrane"/>
    <property type="evidence" value="ECO:0007669"/>
    <property type="project" value="UniProtKB-SubCell"/>
</dbReference>
<dbReference type="InterPro" id="IPR050360">
    <property type="entry name" value="MFS_Sugar_Transporters"/>
</dbReference>
<dbReference type="InterPro" id="IPR036259">
    <property type="entry name" value="MFS_trans_sf"/>
</dbReference>
<evidence type="ECO:0000256" key="3">
    <source>
        <dbReference type="ARBA" id="ARBA00022448"/>
    </source>
</evidence>
<feature type="domain" description="Major facilitator superfamily (MFS) profile" evidence="9">
    <location>
        <begin position="13"/>
        <end position="461"/>
    </location>
</feature>
<comment type="subcellular location">
    <subcellularLocation>
        <location evidence="1">Membrane</location>
        <topology evidence="1">Multi-pass membrane protein</topology>
    </subcellularLocation>
</comment>
<evidence type="ECO:0000259" key="9">
    <source>
        <dbReference type="PROSITE" id="PS50850"/>
    </source>
</evidence>
<dbReference type="InterPro" id="IPR005829">
    <property type="entry name" value="Sugar_transporter_CS"/>
</dbReference>
<feature type="transmembrane region" description="Helical" evidence="8">
    <location>
        <begin position="63"/>
        <end position="82"/>
    </location>
</feature>
<keyword evidence="4 8" id="KW-0812">Transmembrane</keyword>
<keyword evidence="5 8" id="KW-1133">Transmembrane helix</keyword>
<feature type="transmembrane region" description="Helical" evidence="8">
    <location>
        <begin position="153"/>
        <end position="172"/>
    </location>
</feature>
<feature type="transmembrane region" description="Helical" evidence="8">
    <location>
        <begin position="184"/>
        <end position="205"/>
    </location>
</feature>
<evidence type="ECO:0000256" key="2">
    <source>
        <dbReference type="ARBA" id="ARBA00010992"/>
    </source>
</evidence>
<name>A0A6G1JSS2_9PLEO</name>
<dbReference type="InterPro" id="IPR020846">
    <property type="entry name" value="MFS_dom"/>
</dbReference>
<keyword evidence="3 7" id="KW-0813">Transport</keyword>
<dbReference type="SUPFAM" id="SSF103473">
    <property type="entry name" value="MFS general substrate transporter"/>
    <property type="match status" value="1"/>
</dbReference>
<sequence length="587" mass="64878">MKLTGKALQTAQLLLVVAPAFVLFGYNQSGVGGLLSLKDWNAHFPAINTVDAKGAEKNHKSTIQGAVVASFTIGALFGALSCSWAGDILGRRKVVFIAAFLTLIGEILQCTSFQLAQFVVGRVILGTGVGALSATVPVWQSECSSTANRGKHVVLDGCFISLGYLLEAWINLGFFESSFLPIQWRVPLAIPCLFSILLLASTFYFPESPRWLVRKGRNDEARASLSAFKQLDPNDPEISTELSGIEFALEESGRGAAKFSDIFTMGPDKLFYRFSLCIFLQFLQQMCGSNLISTYSTIIFQQGLNMDAETSRALSGGTLTWKFLSCFVAFFTIDRFGRRKLFMFSGIGMSCCMLALAVASSFPKTNYPAQIASALFVFLFNFFIPIGFLGANFLYCTEVAPSRLRVPMAGISTANHWLWNFVINMVTPVALETIGWKYYLVFMTISFLILPVIYFAYPETMGRSLEELEMMFVEGDSIRSIVKESLKPLDAGSLLPKHVREKSAEVDEMMLSNGNPSETATGMPREYNTSKGWKGNKVSCQSLEGDERSIIYISTFSTRNRNSRLTSFSYVAATNSILAIQRYKHEA</sequence>